<dbReference type="Gene3D" id="1.10.167.10">
    <property type="entry name" value="Regulator of G-protein Signalling 4, domain 2"/>
    <property type="match status" value="1"/>
</dbReference>
<dbReference type="GO" id="GO:0009968">
    <property type="term" value="P:negative regulation of signal transduction"/>
    <property type="evidence" value="ECO:0007669"/>
    <property type="project" value="UniProtKB-KW"/>
</dbReference>
<feature type="non-terminal residue" evidence="4">
    <location>
        <position position="1"/>
    </location>
</feature>
<dbReference type="Pfam" id="PF00615">
    <property type="entry name" value="RGS"/>
    <property type="match status" value="1"/>
</dbReference>
<sequence>FSSLYSVSPEEAVKWGESFDKLLSHKDGLEAFKTFLKMEFSDENLEFWLECEEYKNCKTKKHMEEKAKSIYEKYIQMESPREVNLDFATKEITRKNIDQPSLTSFHTAQNKIYNLMEKDSYTRFLKSNIYSNFLNGKQLLAPLPPVRRRSRSFTVNDFKQFNSDEGIWL</sequence>
<dbReference type="OrthoDB" id="196547at2759"/>
<dbReference type="PROSITE" id="PS50132">
    <property type="entry name" value="RGS"/>
    <property type="match status" value="1"/>
</dbReference>
<dbReference type="EMBL" id="JAACNH010000007">
    <property type="protein sequence ID" value="KAG8436381.1"/>
    <property type="molecule type" value="Genomic_DNA"/>
</dbReference>
<dbReference type="SUPFAM" id="SSF48097">
    <property type="entry name" value="Regulator of G-protein signaling, RGS"/>
    <property type="match status" value="1"/>
</dbReference>
<dbReference type="PANTHER" id="PTHR10845">
    <property type="entry name" value="REGULATOR OF G PROTEIN SIGNALING"/>
    <property type="match status" value="1"/>
</dbReference>
<dbReference type="InterPro" id="IPR024066">
    <property type="entry name" value="RGS_subdom1/3"/>
</dbReference>
<evidence type="ECO:0000313" key="4">
    <source>
        <dbReference type="EMBL" id="KAG8436381.1"/>
    </source>
</evidence>
<dbReference type="Gene3D" id="1.10.196.10">
    <property type="match status" value="1"/>
</dbReference>
<evidence type="ECO:0000259" key="3">
    <source>
        <dbReference type="PROSITE" id="PS50132"/>
    </source>
</evidence>
<dbReference type="FunFam" id="1.10.167.10:FF:000001">
    <property type="entry name" value="Putative regulator of g-protein signaling 12"/>
    <property type="match status" value="1"/>
</dbReference>
<keyword evidence="5" id="KW-1185">Reference proteome</keyword>
<evidence type="ECO:0000256" key="2">
    <source>
        <dbReference type="ARBA" id="ARBA00053238"/>
    </source>
</evidence>
<organism evidence="4 5">
    <name type="scientific">Hymenochirus boettgeri</name>
    <name type="common">Congo dwarf clawed frog</name>
    <dbReference type="NCBI Taxonomy" id="247094"/>
    <lineage>
        <taxon>Eukaryota</taxon>
        <taxon>Metazoa</taxon>
        <taxon>Chordata</taxon>
        <taxon>Craniata</taxon>
        <taxon>Vertebrata</taxon>
        <taxon>Euteleostomi</taxon>
        <taxon>Amphibia</taxon>
        <taxon>Batrachia</taxon>
        <taxon>Anura</taxon>
        <taxon>Pipoidea</taxon>
        <taxon>Pipidae</taxon>
        <taxon>Pipinae</taxon>
        <taxon>Hymenochirus</taxon>
    </lineage>
</organism>
<protein>
    <recommendedName>
        <fullName evidence="3">RGS domain-containing protein</fullName>
    </recommendedName>
</protein>
<accession>A0A8T2J123</accession>
<dbReference type="Proteomes" id="UP000812440">
    <property type="component" value="Chromosome 4"/>
</dbReference>
<gene>
    <name evidence="4" type="ORF">GDO86_007471</name>
</gene>
<dbReference type="FunFam" id="1.10.196.10:FF:000001">
    <property type="entry name" value="Regulator of G-protein signaling 8"/>
    <property type="match status" value="1"/>
</dbReference>
<feature type="domain" description="RGS" evidence="3">
    <location>
        <begin position="18"/>
        <end position="134"/>
    </location>
</feature>
<dbReference type="InterPro" id="IPR044926">
    <property type="entry name" value="RGS_subdomain_2"/>
</dbReference>
<evidence type="ECO:0000313" key="5">
    <source>
        <dbReference type="Proteomes" id="UP000812440"/>
    </source>
</evidence>
<evidence type="ECO:0000256" key="1">
    <source>
        <dbReference type="ARBA" id="ARBA00022700"/>
    </source>
</evidence>
<dbReference type="InterPro" id="IPR016137">
    <property type="entry name" value="RGS"/>
</dbReference>
<dbReference type="InterPro" id="IPR036305">
    <property type="entry name" value="RGS_sf"/>
</dbReference>
<comment type="function">
    <text evidence="2">Regulates G protein-coupled receptor signaling cascades, including signaling downstream of the N-formylpeptide chemoattractant receptors and leukotriene receptors. Inhibits B cell chemotaxis. Inhibits signal transduction by increasing the GTPase activity of G protein alpha subunits, thereby driving them into their inactive GDP-bound form.</text>
</comment>
<keyword evidence="1" id="KW-0734">Signal transduction inhibitor</keyword>
<dbReference type="PRINTS" id="PR01301">
    <property type="entry name" value="RGSPROTEIN"/>
</dbReference>
<dbReference type="PANTHER" id="PTHR10845:SF155">
    <property type="entry name" value="REGULATOR OF G-PROTEIN SIGNALING 18"/>
    <property type="match status" value="1"/>
</dbReference>
<reference evidence="4" key="1">
    <citation type="thesis" date="2020" institute="ProQuest LLC" country="789 East Eisenhower Parkway, Ann Arbor, MI, USA">
        <title>Comparative Genomics and Chromosome Evolution.</title>
        <authorList>
            <person name="Mudd A.B."/>
        </authorList>
    </citation>
    <scope>NUCLEOTIDE SEQUENCE</scope>
    <source>
        <strain evidence="4">Female2</strain>
        <tissue evidence="4">Blood</tissue>
    </source>
</reference>
<dbReference type="AlphaFoldDB" id="A0A8T2J123"/>
<comment type="caution">
    <text evidence="4">The sequence shown here is derived from an EMBL/GenBank/DDBJ whole genome shotgun (WGS) entry which is preliminary data.</text>
</comment>
<name>A0A8T2J123_9PIPI</name>
<dbReference type="SMART" id="SM00315">
    <property type="entry name" value="RGS"/>
    <property type="match status" value="1"/>
</dbReference>
<proteinExistence type="predicted"/>